<accession>A0A060HPU8</accession>
<dbReference type="STRING" id="926571.NVIE_010010"/>
<feature type="domain" description="Nitrosopumilus output" evidence="1">
    <location>
        <begin position="4"/>
        <end position="70"/>
    </location>
</feature>
<dbReference type="Pfam" id="PF11537">
    <property type="entry name" value="NitrOD5"/>
    <property type="match status" value="1"/>
</dbReference>
<protein>
    <recommendedName>
        <fullName evidence="1">Nitrosopumilus output domain-containing protein</fullName>
    </recommendedName>
</protein>
<evidence type="ECO:0000313" key="2">
    <source>
        <dbReference type="EMBL" id="AIC15227.1"/>
    </source>
</evidence>
<organism evidence="2 3">
    <name type="scientific">Nitrososphaera viennensis EN76</name>
    <dbReference type="NCBI Taxonomy" id="926571"/>
    <lineage>
        <taxon>Archaea</taxon>
        <taxon>Nitrososphaerota</taxon>
        <taxon>Nitrososphaeria</taxon>
        <taxon>Nitrososphaerales</taxon>
        <taxon>Nitrososphaeraceae</taxon>
        <taxon>Nitrososphaera</taxon>
    </lineage>
</organism>
<name>A0A060HPU8_9ARCH</name>
<dbReference type="InterPro" id="IPR044908">
    <property type="entry name" value="NitrOD5-like_sf"/>
</dbReference>
<dbReference type="GeneID" id="74946266"/>
<gene>
    <name evidence="2" type="ORF">NVIE_010010</name>
</gene>
<dbReference type="Gene3D" id="1.10.1200.200">
    <property type="entry name" value="Protein of unknown function DUF3227"/>
    <property type="match status" value="1"/>
</dbReference>
<dbReference type="KEGG" id="nvn:NVIE_010010"/>
<keyword evidence="3" id="KW-1185">Reference proteome</keyword>
<dbReference type="RefSeq" id="WP_075054286.1">
    <property type="nucleotide sequence ID" value="NZ_CP007536.1"/>
</dbReference>
<dbReference type="HOGENOM" id="CLU_2379517_0_0_2"/>
<dbReference type="EMBL" id="CP007536">
    <property type="protein sequence ID" value="AIC15227.1"/>
    <property type="molecule type" value="Genomic_DNA"/>
</dbReference>
<sequence>MKEIMNAVTDTFSIFGPNTSKVLMFHLENQFGLKPEDIPDKPEHFHAILQQLFGNYASSLELAICKQVRSSNPSHNSEFVRFLEHHALQEVKAA</sequence>
<proteinExistence type="predicted"/>
<dbReference type="OrthoDB" id="372688at2157"/>
<dbReference type="Proteomes" id="UP000027093">
    <property type="component" value="Chromosome"/>
</dbReference>
<reference evidence="2 3" key="1">
    <citation type="journal article" date="2014" name="Int. J. Syst. Evol. Microbiol.">
        <title>Nitrososphaera viennensis gen. nov., sp. nov., an aerobic and mesophilic, ammonia-oxidizing archaeon from soil and a member of the archaeal phylum Thaumarchaeota.</title>
        <authorList>
            <person name="Stieglmeier M."/>
            <person name="Klingl A."/>
            <person name="Alves R.J."/>
            <person name="Rittmann S.K."/>
            <person name="Melcher M."/>
            <person name="Leisch N."/>
            <person name="Schleper C."/>
        </authorList>
    </citation>
    <scope>NUCLEOTIDE SEQUENCE [LARGE SCALE GENOMIC DNA]</scope>
    <source>
        <strain evidence="2">EN76</strain>
    </source>
</reference>
<dbReference type="AlphaFoldDB" id="A0A060HPU8"/>
<dbReference type="InterPro" id="IPR021609">
    <property type="entry name" value="NitrOD5"/>
</dbReference>
<evidence type="ECO:0000313" key="3">
    <source>
        <dbReference type="Proteomes" id="UP000027093"/>
    </source>
</evidence>
<evidence type="ECO:0000259" key="1">
    <source>
        <dbReference type="Pfam" id="PF11537"/>
    </source>
</evidence>